<evidence type="ECO:0000256" key="2">
    <source>
        <dbReference type="ARBA" id="ARBA00022737"/>
    </source>
</evidence>
<evidence type="ECO:0000256" key="3">
    <source>
        <dbReference type="ARBA" id="ARBA00023015"/>
    </source>
</evidence>
<dbReference type="GO" id="GO:0033993">
    <property type="term" value="P:response to lipid"/>
    <property type="evidence" value="ECO:0007669"/>
    <property type="project" value="UniProtKB-ARBA"/>
</dbReference>
<organism evidence="10 11">
    <name type="scientific">Aureobasidium uvarum</name>
    <dbReference type="NCBI Taxonomy" id="2773716"/>
    <lineage>
        <taxon>Eukaryota</taxon>
        <taxon>Fungi</taxon>
        <taxon>Dikarya</taxon>
        <taxon>Ascomycota</taxon>
        <taxon>Pezizomycotina</taxon>
        <taxon>Dothideomycetes</taxon>
        <taxon>Dothideomycetidae</taxon>
        <taxon>Dothideales</taxon>
        <taxon>Saccotheciaceae</taxon>
        <taxon>Aureobasidium</taxon>
    </lineage>
</organism>
<keyword evidence="11" id="KW-1185">Reference proteome</keyword>
<dbReference type="CDD" id="cd00167">
    <property type="entry name" value="SANT"/>
    <property type="match status" value="2"/>
</dbReference>
<feature type="domain" description="HTH myb-type" evidence="9">
    <location>
        <begin position="57"/>
        <end position="107"/>
    </location>
</feature>
<protein>
    <submittedName>
        <fullName evidence="10">Uncharacterized protein</fullName>
    </submittedName>
</protein>
<keyword evidence="3" id="KW-0805">Transcription regulation</keyword>
<evidence type="ECO:0000256" key="6">
    <source>
        <dbReference type="ARBA" id="ARBA00023242"/>
    </source>
</evidence>
<dbReference type="PANTHER" id="PTHR47995:SF18">
    <property type="entry name" value="TRANSCRIPTION FACTOR MYB65"/>
    <property type="match status" value="1"/>
</dbReference>
<dbReference type="GO" id="GO:0006355">
    <property type="term" value="P:regulation of DNA-templated transcription"/>
    <property type="evidence" value="ECO:0007669"/>
    <property type="project" value="UniProtKB-ARBA"/>
</dbReference>
<feature type="region of interest" description="Disordered" evidence="7">
    <location>
        <begin position="337"/>
        <end position="380"/>
    </location>
</feature>
<dbReference type="GO" id="GO:0050891">
    <property type="term" value="P:multicellular organismal-level water homeostasis"/>
    <property type="evidence" value="ECO:0007669"/>
    <property type="project" value="UniProtKB-ARBA"/>
</dbReference>
<feature type="region of interest" description="Disordered" evidence="7">
    <location>
        <begin position="195"/>
        <end position="270"/>
    </location>
</feature>
<dbReference type="GO" id="GO:1902806">
    <property type="term" value="P:regulation of cell cycle G1/S phase transition"/>
    <property type="evidence" value="ECO:0007669"/>
    <property type="project" value="UniProtKB-ARBA"/>
</dbReference>
<feature type="compositionally biased region" description="Basic and acidic residues" evidence="7">
    <location>
        <begin position="362"/>
        <end position="373"/>
    </location>
</feature>
<evidence type="ECO:0000313" key="11">
    <source>
        <dbReference type="Proteomes" id="UP000745764"/>
    </source>
</evidence>
<dbReference type="Gene3D" id="1.10.10.60">
    <property type="entry name" value="Homeodomain-like"/>
    <property type="match status" value="2"/>
</dbReference>
<evidence type="ECO:0000259" key="8">
    <source>
        <dbReference type="PROSITE" id="PS50090"/>
    </source>
</evidence>
<name>A0A9N8PRT5_9PEZI</name>
<evidence type="ECO:0000256" key="5">
    <source>
        <dbReference type="ARBA" id="ARBA00023163"/>
    </source>
</evidence>
<keyword evidence="2" id="KW-0677">Repeat</keyword>
<dbReference type="GO" id="GO:0005634">
    <property type="term" value="C:nucleus"/>
    <property type="evidence" value="ECO:0007669"/>
    <property type="project" value="UniProtKB-SubCell"/>
</dbReference>
<proteinExistence type="predicted"/>
<dbReference type="OrthoDB" id="2143914at2759"/>
<keyword evidence="6" id="KW-0539">Nucleus</keyword>
<dbReference type="GO" id="GO:1902584">
    <property type="term" value="P:positive regulation of response to water deprivation"/>
    <property type="evidence" value="ECO:0007669"/>
    <property type="project" value="UniProtKB-ARBA"/>
</dbReference>
<dbReference type="PROSITE" id="PS50090">
    <property type="entry name" value="MYB_LIKE"/>
    <property type="match status" value="2"/>
</dbReference>
<evidence type="ECO:0000256" key="7">
    <source>
        <dbReference type="SAM" id="MobiDB-lite"/>
    </source>
</evidence>
<gene>
    <name evidence="10" type="ORF">AWRI4620_LOCUS4660</name>
</gene>
<dbReference type="GO" id="GO:0043565">
    <property type="term" value="F:sequence-specific DNA binding"/>
    <property type="evidence" value="ECO:0007669"/>
    <property type="project" value="UniProtKB-ARBA"/>
</dbReference>
<dbReference type="SMART" id="SM00717">
    <property type="entry name" value="SANT"/>
    <property type="match status" value="2"/>
</dbReference>
<feature type="compositionally biased region" description="Polar residues" evidence="7">
    <location>
        <begin position="221"/>
        <end position="233"/>
    </location>
</feature>
<dbReference type="InterPro" id="IPR009057">
    <property type="entry name" value="Homeodomain-like_sf"/>
</dbReference>
<accession>A0A9N8PRT5</accession>
<comment type="caution">
    <text evidence="10">The sequence shown here is derived from an EMBL/GenBank/DDBJ whole genome shotgun (WGS) entry which is preliminary data.</text>
</comment>
<evidence type="ECO:0000259" key="9">
    <source>
        <dbReference type="PROSITE" id="PS51294"/>
    </source>
</evidence>
<dbReference type="PROSITE" id="PS51294">
    <property type="entry name" value="HTH_MYB"/>
    <property type="match status" value="2"/>
</dbReference>
<dbReference type="EMBL" id="CAINUL010000006">
    <property type="protein sequence ID" value="CAD0110405.1"/>
    <property type="molecule type" value="Genomic_DNA"/>
</dbReference>
<feature type="domain" description="Myb-like" evidence="8">
    <location>
        <begin position="1"/>
        <end position="52"/>
    </location>
</feature>
<evidence type="ECO:0000313" key="10">
    <source>
        <dbReference type="EMBL" id="CAD0110405.1"/>
    </source>
</evidence>
<dbReference type="GO" id="GO:1901002">
    <property type="term" value="P:positive regulation of response to salt stress"/>
    <property type="evidence" value="ECO:0007669"/>
    <property type="project" value="UniProtKB-ARBA"/>
</dbReference>
<dbReference type="InterPro" id="IPR017930">
    <property type="entry name" value="Myb_dom"/>
</dbReference>
<dbReference type="Proteomes" id="UP000745764">
    <property type="component" value="Unassembled WGS sequence"/>
</dbReference>
<feature type="domain" description="Myb-like" evidence="8">
    <location>
        <begin position="53"/>
        <end position="103"/>
    </location>
</feature>
<dbReference type="AlphaFoldDB" id="A0A9N8PRT5"/>
<keyword evidence="4" id="KW-0238">DNA-binding</keyword>
<reference evidence="10" key="1">
    <citation type="submission" date="2020-06" db="EMBL/GenBank/DDBJ databases">
        <authorList>
            <person name="Onetto C."/>
        </authorList>
    </citation>
    <scope>NUCLEOTIDE SEQUENCE</scope>
</reference>
<comment type="subcellular location">
    <subcellularLocation>
        <location evidence="1">Nucleus</location>
    </subcellularLocation>
</comment>
<dbReference type="InterPro" id="IPR001005">
    <property type="entry name" value="SANT/Myb"/>
</dbReference>
<dbReference type="GO" id="GO:2000037">
    <property type="term" value="P:regulation of stomatal complex patterning"/>
    <property type="evidence" value="ECO:0007669"/>
    <property type="project" value="UniProtKB-ARBA"/>
</dbReference>
<dbReference type="FunFam" id="1.10.10.60:FF:000355">
    <property type="entry name" value="Transcription factor MYB124"/>
    <property type="match status" value="1"/>
</dbReference>
<keyword evidence="5" id="KW-0804">Transcription</keyword>
<evidence type="ECO:0000256" key="4">
    <source>
        <dbReference type="ARBA" id="ARBA00023125"/>
    </source>
</evidence>
<evidence type="ECO:0000256" key="1">
    <source>
        <dbReference type="ARBA" id="ARBA00004123"/>
    </source>
</evidence>
<feature type="domain" description="HTH myb-type" evidence="9">
    <location>
        <begin position="1"/>
        <end position="56"/>
    </location>
</feature>
<dbReference type="GO" id="GO:0032875">
    <property type="term" value="P:regulation of DNA endoreduplication"/>
    <property type="evidence" value="ECO:0007669"/>
    <property type="project" value="UniProtKB-ARBA"/>
</dbReference>
<dbReference type="SUPFAM" id="SSF46689">
    <property type="entry name" value="Homeodomain-like"/>
    <property type="match status" value="1"/>
</dbReference>
<dbReference type="PANTHER" id="PTHR47995">
    <property type="entry name" value="TRANSCRIPTION FACTOR MYB33-RELATED"/>
    <property type="match status" value="1"/>
</dbReference>
<dbReference type="Pfam" id="PF00249">
    <property type="entry name" value="Myb_DNA-binding"/>
    <property type="match status" value="2"/>
</dbReference>
<sequence length="380" mass="43584">MPAHKRGPWSQQEDHILMSLVHSQGAHNWVRISSMMGTRSPKQCRERYHQNLKPNLNHDPITPEEGELIEQMVAEMGKRWAEIARRLRGRSDNAVKNWWNGGMNRRRRNAQRRAEMEARQQQQHTQQQMIGQPGQIVQQHLPEQTMYFNSAMQRPQYFDQNQLPAIYQQQAHIASQHAHYPQTLGVPQFGRTLRASPFESPLPSPGAYSQISADGAPSLVSDASSYSQRSPHGTSPVELPPLSQQDQRYVDRRPSSSYMQQQQQQQRLVVPGQEGYQIPMQMSRSEDGTKRPQMLQEAFNPQAAMMYRQAQEYPQMQYPHQAPLPHVYQQMAPQHHFSHMPPHMAGAPQHHSLDPELAQDGGDGKESPKEKMRLSAIVAN</sequence>